<dbReference type="NCBIfam" id="NF002381">
    <property type="entry name" value="PRK01388.1"/>
    <property type="match status" value="1"/>
</dbReference>
<dbReference type="Proteomes" id="UP000014500">
    <property type="component" value="Unassembled WGS sequence"/>
</dbReference>
<dbReference type="HOGENOM" id="CLU_052662_0_1_1"/>
<dbReference type="HAMAP" id="MF_00242">
    <property type="entry name" value="Arg_deiminase"/>
    <property type="match status" value="1"/>
</dbReference>
<feature type="signal peptide" evidence="2">
    <location>
        <begin position="1"/>
        <end position="30"/>
    </location>
</feature>
<keyword evidence="1" id="KW-0378">Hydrolase</keyword>
<dbReference type="PANTHER" id="PTHR47271:SF2">
    <property type="entry name" value="ARGININE DEIMINASE"/>
    <property type="match status" value="1"/>
</dbReference>
<dbReference type="SUPFAM" id="SSF55909">
    <property type="entry name" value="Pentein"/>
    <property type="match status" value="1"/>
</dbReference>
<dbReference type="PRINTS" id="PR01466">
    <property type="entry name" value="ARGDEIMINASE"/>
</dbReference>
<sequence length="445" mass="51225">MKLRNTLLTLNVALYFCFTFLNHHSHLSTATRIRTPTKHKNRIQVYSEIGKLKKVLLHRPGEELENLTPELLKKLLFDDIPYLKLARQEHNAFVQTLQNKGVQVVYIENLVSEAISTFHQTKMEFINQFIDECGIKSDKDKTILVEYFLNFPTKQMVDKMISGVKKNELQEKLPSLNFLVDSDYPFICDPIPNLLFTRDPFSSIGNGVSINHMSTETRRRETIFAEYVFKHHPDYNNGQVPIWYKRNEHSNIEGGDILVLSEELLAIGISERTDSEAIEKIARFLFQKTTFQTILAFDIPNSRSYMHLDTVFTQIDYDTFTIHRSPDMTFTCYSLTKNQSADHVMEIQPETGSVKELLERHLHRQVKLIECGGGDPVNGEREQWSDGANTLAIAPGEVIVYNRNHQTNKVLRENGIIVHEIPSSELSRGRGGPRCMSMPLIRENV</sequence>
<dbReference type="EMBL" id="JH432011">
    <property type="status" value="NOT_ANNOTATED_CDS"/>
    <property type="molecule type" value="Genomic_DNA"/>
</dbReference>
<reference evidence="3" key="2">
    <citation type="submission" date="2015-02" db="UniProtKB">
        <authorList>
            <consortium name="EnsemblMetazoa"/>
        </authorList>
    </citation>
    <scope>IDENTIFICATION</scope>
</reference>
<keyword evidence="2" id="KW-0732">Signal</keyword>
<dbReference type="eggNOG" id="ENOG502QU2S">
    <property type="taxonomic scope" value="Eukaryota"/>
</dbReference>
<accession>T1JI35</accession>
<dbReference type="Pfam" id="PF02274">
    <property type="entry name" value="ADI"/>
    <property type="match status" value="1"/>
</dbReference>
<dbReference type="Gene3D" id="1.10.3930.10">
    <property type="entry name" value="Arginine deiminase"/>
    <property type="match status" value="1"/>
</dbReference>
<evidence type="ECO:0000313" key="3">
    <source>
        <dbReference type="EnsemblMetazoa" id="SMAR013516-PA"/>
    </source>
</evidence>
<name>T1JI35_STRMM</name>
<feature type="chain" id="PRO_5046764116" description="Arginine deiminase" evidence="2">
    <location>
        <begin position="31"/>
        <end position="445"/>
    </location>
</feature>
<dbReference type="AlphaFoldDB" id="T1JI35"/>
<dbReference type="GO" id="GO:0016990">
    <property type="term" value="F:arginine deiminase activity"/>
    <property type="evidence" value="ECO:0007669"/>
    <property type="project" value="InterPro"/>
</dbReference>
<proteinExistence type="inferred from homology"/>
<dbReference type="EnsemblMetazoa" id="SMAR013516-RA">
    <property type="protein sequence ID" value="SMAR013516-PA"/>
    <property type="gene ID" value="SMAR013516"/>
</dbReference>
<dbReference type="GO" id="GO:0019546">
    <property type="term" value="P:L-arginine deiminase pathway"/>
    <property type="evidence" value="ECO:0007669"/>
    <property type="project" value="TreeGrafter"/>
</dbReference>
<keyword evidence="4" id="KW-1185">Reference proteome</keyword>
<evidence type="ECO:0000256" key="1">
    <source>
        <dbReference type="ARBA" id="ARBA00022801"/>
    </source>
</evidence>
<dbReference type="NCBIfam" id="TIGR01078">
    <property type="entry name" value="arcA"/>
    <property type="match status" value="1"/>
</dbReference>
<dbReference type="InterPro" id="IPR003876">
    <property type="entry name" value="Arg_deiminase"/>
</dbReference>
<dbReference type="Gene3D" id="3.75.10.10">
    <property type="entry name" value="L-arginine/glycine Amidinotransferase, Chain A"/>
    <property type="match status" value="1"/>
</dbReference>
<organism evidence="3 4">
    <name type="scientific">Strigamia maritima</name>
    <name type="common">European centipede</name>
    <name type="synonym">Geophilus maritimus</name>
    <dbReference type="NCBI Taxonomy" id="126957"/>
    <lineage>
        <taxon>Eukaryota</taxon>
        <taxon>Metazoa</taxon>
        <taxon>Ecdysozoa</taxon>
        <taxon>Arthropoda</taxon>
        <taxon>Myriapoda</taxon>
        <taxon>Chilopoda</taxon>
        <taxon>Pleurostigmophora</taxon>
        <taxon>Geophilomorpha</taxon>
        <taxon>Linotaeniidae</taxon>
        <taxon>Strigamia</taxon>
    </lineage>
</organism>
<dbReference type="STRING" id="126957.T1JI35"/>
<protein>
    <recommendedName>
        <fullName evidence="5">Arginine deiminase</fullName>
    </recommendedName>
</protein>
<evidence type="ECO:0000313" key="4">
    <source>
        <dbReference type="Proteomes" id="UP000014500"/>
    </source>
</evidence>
<reference evidence="4" key="1">
    <citation type="submission" date="2011-05" db="EMBL/GenBank/DDBJ databases">
        <authorList>
            <person name="Richards S.R."/>
            <person name="Qu J."/>
            <person name="Jiang H."/>
            <person name="Jhangiani S.N."/>
            <person name="Agravi P."/>
            <person name="Goodspeed R."/>
            <person name="Gross S."/>
            <person name="Mandapat C."/>
            <person name="Jackson L."/>
            <person name="Mathew T."/>
            <person name="Pu L."/>
            <person name="Thornton R."/>
            <person name="Saada N."/>
            <person name="Wilczek-Boney K.B."/>
            <person name="Lee S."/>
            <person name="Kovar C."/>
            <person name="Wu Y."/>
            <person name="Scherer S.E."/>
            <person name="Worley K.C."/>
            <person name="Muzny D.M."/>
            <person name="Gibbs R."/>
        </authorList>
    </citation>
    <scope>NUCLEOTIDE SEQUENCE</scope>
    <source>
        <strain evidence="4">Brora</strain>
    </source>
</reference>
<evidence type="ECO:0008006" key="5">
    <source>
        <dbReference type="Google" id="ProtNLM"/>
    </source>
</evidence>
<dbReference type="PANTHER" id="PTHR47271">
    <property type="entry name" value="ARGININE DEIMINASE"/>
    <property type="match status" value="1"/>
</dbReference>
<dbReference type="PIRSF" id="PIRSF006356">
    <property type="entry name" value="Arg_deiminase"/>
    <property type="match status" value="1"/>
</dbReference>
<dbReference type="OMA" id="CMSMPLI"/>
<evidence type="ECO:0000256" key="2">
    <source>
        <dbReference type="SAM" id="SignalP"/>
    </source>
</evidence>